<organism evidence="4 5">
    <name type="scientific">Chlorobium phaeovibrioides</name>
    <dbReference type="NCBI Taxonomy" id="1094"/>
    <lineage>
        <taxon>Bacteria</taxon>
        <taxon>Pseudomonadati</taxon>
        <taxon>Chlorobiota</taxon>
        <taxon>Chlorobiia</taxon>
        <taxon>Chlorobiales</taxon>
        <taxon>Chlorobiaceae</taxon>
        <taxon>Chlorobium/Pelodictyon group</taxon>
        <taxon>Chlorobium</taxon>
    </lineage>
</organism>
<dbReference type="RefSeq" id="WP_126341680.1">
    <property type="nucleotide sequence ID" value="NZ_RXYJ01000002.1"/>
</dbReference>
<dbReference type="PANTHER" id="PTHR47245:SF2">
    <property type="entry name" value="PEPTIDYL-PROLYL CIS-TRANS ISOMERASE HP_0175-RELATED"/>
    <property type="match status" value="1"/>
</dbReference>
<evidence type="ECO:0000313" key="5">
    <source>
        <dbReference type="Proteomes" id="UP000279908"/>
    </source>
</evidence>
<dbReference type="Pfam" id="PF00639">
    <property type="entry name" value="Rotamase"/>
    <property type="match status" value="2"/>
</dbReference>
<name>A0A432AV83_CHLPH</name>
<dbReference type="InterPro" id="IPR050245">
    <property type="entry name" value="PrsA_foldase"/>
</dbReference>
<dbReference type="PROSITE" id="PS50198">
    <property type="entry name" value="PPIC_PPIASE_2"/>
    <property type="match status" value="2"/>
</dbReference>
<dbReference type="InterPro" id="IPR000297">
    <property type="entry name" value="PPIase_PpiC"/>
</dbReference>
<dbReference type="InterPro" id="IPR046357">
    <property type="entry name" value="PPIase_dom_sf"/>
</dbReference>
<proteinExistence type="predicted"/>
<dbReference type="PROSITE" id="PS01096">
    <property type="entry name" value="PPIC_PPIASE_1"/>
    <property type="match status" value="1"/>
</dbReference>
<keyword evidence="2" id="KW-0732">Signal</keyword>
<feature type="domain" description="PpiC" evidence="3">
    <location>
        <begin position="278"/>
        <end position="336"/>
    </location>
</feature>
<feature type="signal peptide" evidence="2">
    <location>
        <begin position="1"/>
        <end position="25"/>
    </location>
</feature>
<evidence type="ECO:0000256" key="1">
    <source>
        <dbReference type="PROSITE-ProRule" id="PRU00278"/>
    </source>
</evidence>
<protein>
    <submittedName>
        <fullName evidence="4">Peptidylprolyl isomerase</fullName>
    </submittedName>
</protein>
<dbReference type="SUPFAM" id="SSF109998">
    <property type="entry name" value="Triger factor/SurA peptide-binding domain-like"/>
    <property type="match status" value="1"/>
</dbReference>
<keyword evidence="1" id="KW-0697">Rotamase</keyword>
<dbReference type="PANTHER" id="PTHR47245">
    <property type="entry name" value="PEPTIDYLPROLYL ISOMERASE"/>
    <property type="match status" value="1"/>
</dbReference>
<dbReference type="Gene3D" id="3.10.50.40">
    <property type="match status" value="2"/>
</dbReference>
<dbReference type="InterPro" id="IPR023058">
    <property type="entry name" value="PPIase_PpiC_CS"/>
</dbReference>
<dbReference type="GO" id="GO:0003755">
    <property type="term" value="F:peptidyl-prolyl cis-trans isomerase activity"/>
    <property type="evidence" value="ECO:0007669"/>
    <property type="project" value="UniProtKB-KW"/>
</dbReference>
<comment type="caution">
    <text evidence="4">The sequence shown here is derived from an EMBL/GenBank/DDBJ whole genome shotgun (WGS) entry which is preliminary data.</text>
</comment>
<reference evidence="4 5" key="1">
    <citation type="submission" date="2018-12" db="EMBL/GenBank/DDBJ databases">
        <authorList>
            <person name="Lunina O.N."/>
            <person name="Grouzdev D.S."/>
            <person name="Gorlenko V.M."/>
            <person name="Savvichev A.S."/>
        </authorList>
    </citation>
    <scope>NUCLEOTIDE SEQUENCE [LARGE SCALE GENOMIC DNA]</scope>
    <source>
        <strain evidence="4 5">BrKhr-17</strain>
    </source>
</reference>
<evidence type="ECO:0000256" key="2">
    <source>
        <dbReference type="SAM" id="SignalP"/>
    </source>
</evidence>
<feature type="chain" id="PRO_5019045223" evidence="2">
    <location>
        <begin position="26"/>
        <end position="439"/>
    </location>
</feature>
<dbReference type="EMBL" id="RXYK01000006">
    <property type="protein sequence ID" value="RTY38133.1"/>
    <property type="molecule type" value="Genomic_DNA"/>
</dbReference>
<gene>
    <name evidence="4" type="ORF">EKD02_05390</name>
</gene>
<dbReference type="AlphaFoldDB" id="A0A432AV83"/>
<dbReference type="InterPro" id="IPR027304">
    <property type="entry name" value="Trigger_fact/SurA_dom_sf"/>
</dbReference>
<dbReference type="Proteomes" id="UP000279908">
    <property type="component" value="Unassembled WGS sequence"/>
</dbReference>
<feature type="domain" description="PpiC" evidence="3">
    <location>
        <begin position="174"/>
        <end position="275"/>
    </location>
</feature>
<accession>A0A432AV83</accession>
<dbReference type="SUPFAM" id="SSF54534">
    <property type="entry name" value="FKBP-like"/>
    <property type="match status" value="2"/>
</dbReference>
<evidence type="ECO:0000259" key="3">
    <source>
        <dbReference type="PROSITE" id="PS50198"/>
    </source>
</evidence>
<keyword evidence="1 4" id="KW-0413">Isomerase</keyword>
<dbReference type="Gene3D" id="1.10.4030.10">
    <property type="entry name" value="Porin chaperone SurA, peptide-binding domain"/>
    <property type="match status" value="1"/>
</dbReference>
<evidence type="ECO:0000313" key="4">
    <source>
        <dbReference type="EMBL" id="RTY38133.1"/>
    </source>
</evidence>
<sequence length="439" mass="49314">MKNRFLRALLPLFLLSFFPLSPAGAAVADKVVAVVGGDVIFRSELDSRETMTRLQYPDLKDDRSLRSSILDGLINQKIILAKARIDSVSISENDIASSADARLRQLSRRFSSKEDMERQFGKSIEGIRRDLAGEIRSQQMIETLRRQKFSGVTIGYGEVMSFYRDNRDAMPTLPEEVSVSQILKFPGVTRAAKASARKKIEDIEKKFTTGFLSFDELARRYSDDPGSAQLGGDLGFVQRGELVKPFEDAAYGLKDGHVSGIVETRYGFHIIQRLGREGRSIHVRHILVAFDRSDRDEAETVALLEAIRSGLLEGKGSFAEMARKYSDDPVSASLGGAVLASGSSRPYLDPRSLRPELQAIIGGLRTQGEISHPRKITPPRGEPFYGMFRLNERRLPHTLDPEKDYAMLEQLALDDKKQRLFNEWVSELRSEVFVRRSDI</sequence>